<dbReference type="AlphaFoldDB" id="A0A3S5CPQ5"/>
<keyword evidence="3" id="KW-1185">Reference proteome</keyword>
<organism evidence="2 3">
    <name type="scientific">Protopolystoma xenopodis</name>
    <dbReference type="NCBI Taxonomy" id="117903"/>
    <lineage>
        <taxon>Eukaryota</taxon>
        <taxon>Metazoa</taxon>
        <taxon>Spiralia</taxon>
        <taxon>Lophotrochozoa</taxon>
        <taxon>Platyhelminthes</taxon>
        <taxon>Monogenea</taxon>
        <taxon>Polyopisthocotylea</taxon>
        <taxon>Polystomatidea</taxon>
        <taxon>Polystomatidae</taxon>
        <taxon>Protopolystoma</taxon>
    </lineage>
</organism>
<accession>A0A3S5CPQ5</accession>
<gene>
    <name evidence="2" type="ORF">PXEA_LOCUS31566</name>
</gene>
<dbReference type="EMBL" id="CAAALY010256962">
    <property type="protein sequence ID" value="VEL38126.1"/>
    <property type="molecule type" value="Genomic_DNA"/>
</dbReference>
<keyword evidence="1" id="KW-0472">Membrane</keyword>
<evidence type="ECO:0000313" key="3">
    <source>
        <dbReference type="Proteomes" id="UP000784294"/>
    </source>
</evidence>
<evidence type="ECO:0000256" key="1">
    <source>
        <dbReference type="SAM" id="Phobius"/>
    </source>
</evidence>
<proteinExistence type="predicted"/>
<dbReference type="Proteomes" id="UP000784294">
    <property type="component" value="Unassembled WGS sequence"/>
</dbReference>
<keyword evidence="1" id="KW-0812">Transmembrane</keyword>
<comment type="caution">
    <text evidence="2">The sequence shown here is derived from an EMBL/GenBank/DDBJ whole genome shotgun (WGS) entry which is preliminary data.</text>
</comment>
<reference evidence="2" key="1">
    <citation type="submission" date="2018-11" db="EMBL/GenBank/DDBJ databases">
        <authorList>
            <consortium name="Pathogen Informatics"/>
        </authorList>
    </citation>
    <scope>NUCLEOTIDE SEQUENCE</scope>
</reference>
<evidence type="ECO:0000313" key="2">
    <source>
        <dbReference type="EMBL" id="VEL38126.1"/>
    </source>
</evidence>
<sequence length="269" mass="29504">MEQVCSTFNRFYHVSVRSTSICCCCILFLHVRLVIHLLESVYVCPSVNPPLLSAVHACIHIIHSTRGGLQNGHFTFMPSQRRGVECAAERTPGRGCESRLCRCSATSSPSTVRLGGERKSRRTEADLGCAALHGSGVGDENAKSDHRPLRSNKKQTGYLTLFGAILTLNFALKLILFRSDCASAAVQSSCMHKGLKSHLLLSRHTFCLLRPRQLRLASAEVGAWYSSRGLALREKLTKFGTNAKRQHISTFNGQQQADGIYDTAAAGIE</sequence>
<protein>
    <submittedName>
        <fullName evidence="2">Uncharacterized protein</fullName>
    </submittedName>
</protein>
<keyword evidence="1" id="KW-1133">Transmembrane helix</keyword>
<feature type="transmembrane region" description="Helical" evidence="1">
    <location>
        <begin position="157"/>
        <end position="177"/>
    </location>
</feature>
<name>A0A3S5CPQ5_9PLAT</name>